<dbReference type="PANTHER" id="PTHR43537">
    <property type="entry name" value="TRANSCRIPTIONAL REGULATOR, GNTR FAMILY"/>
    <property type="match status" value="1"/>
</dbReference>
<dbReference type="SMART" id="SM00345">
    <property type="entry name" value="HTH_GNTR"/>
    <property type="match status" value="1"/>
</dbReference>
<comment type="caution">
    <text evidence="5">The sequence shown here is derived from an EMBL/GenBank/DDBJ whole genome shotgun (WGS) entry which is preliminary data.</text>
</comment>
<dbReference type="InterPro" id="IPR011711">
    <property type="entry name" value="GntR_C"/>
</dbReference>
<dbReference type="GO" id="GO:0003700">
    <property type="term" value="F:DNA-binding transcription factor activity"/>
    <property type="evidence" value="ECO:0007669"/>
    <property type="project" value="InterPro"/>
</dbReference>
<evidence type="ECO:0000313" key="6">
    <source>
        <dbReference type="Proteomes" id="UP000586827"/>
    </source>
</evidence>
<dbReference type="PANTHER" id="PTHR43537:SF24">
    <property type="entry name" value="GLUCONATE OPERON TRANSCRIPTIONAL REPRESSOR"/>
    <property type="match status" value="1"/>
</dbReference>
<proteinExistence type="predicted"/>
<dbReference type="InterPro" id="IPR008920">
    <property type="entry name" value="TF_FadR/GntR_C"/>
</dbReference>
<dbReference type="Pfam" id="PF07729">
    <property type="entry name" value="FCD"/>
    <property type="match status" value="1"/>
</dbReference>
<accession>A0A849CJK5</accession>
<dbReference type="InterPro" id="IPR036390">
    <property type="entry name" value="WH_DNA-bd_sf"/>
</dbReference>
<dbReference type="InterPro" id="IPR000524">
    <property type="entry name" value="Tscrpt_reg_HTH_GntR"/>
</dbReference>
<evidence type="ECO:0000259" key="4">
    <source>
        <dbReference type="PROSITE" id="PS50949"/>
    </source>
</evidence>
<dbReference type="EMBL" id="JABELX010000015">
    <property type="protein sequence ID" value="NNH74681.1"/>
    <property type="molecule type" value="Genomic_DNA"/>
</dbReference>
<dbReference type="RefSeq" id="WP_067525682.1">
    <property type="nucleotide sequence ID" value="NZ_JABELX010000015.1"/>
</dbReference>
<dbReference type="SUPFAM" id="SSF48008">
    <property type="entry name" value="GntR ligand-binding domain-like"/>
    <property type="match status" value="1"/>
</dbReference>
<keyword evidence="1" id="KW-0805">Transcription regulation</keyword>
<gene>
    <name evidence="5" type="ORF">HLB23_33350</name>
</gene>
<dbReference type="Gene3D" id="1.10.10.10">
    <property type="entry name" value="Winged helix-like DNA-binding domain superfamily/Winged helix DNA-binding domain"/>
    <property type="match status" value="1"/>
</dbReference>
<dbReference type="InterPro" id="IPR036388">
    <property type="entry name" value="WH-like_DNA-bd_sf"/>
</dbReference>
<dbReference type="Proteomes" id="UP000586827">
    <property type="component" value="Unassembled WGS sequence"/>
</dbReference>
<dbReference type="SMART" id="SM00895">
    <property type="entry name" value="FCD"/>
    <property type="match status" value="1"/>
</dbReference>
<dbReference type="Pfam" id="PF00392">
    <property type="entry name" value="GntR"/>
    <property type="match status" value="1"/>
</dbReference>
<dbReference type="AlphaFoldDB" id="A0A849CJK5"/>
<reference evidence="5 6" key="1">
    <citation type="submission" date="2020-05" db="EMBL/GenBank/DDBJ databases">
        <title>MicrobeNet Type strains.</title>
        <authorList>
            <person name="Nicholson A.C."/>
        </authorList>
    </citation>
    <scope>NUCLEOTIDE SEQUENCE [LARGE SCALE GENOMIC DNA]</scope>
    <source>
        <strain evidence="5 6">JCM 3224</strain>
    </source>
</reference>
<evidence type="ECO:0000313" key="5">
    <source>
        <dbReference type="EMBL" id="NNH74681.1"/>
    </source>
</evidence>
<organism evidence="5 6">
    <name type="scientific">Nocardia uniformis</name>
    <dbReference type="NCBI Taxonomy" id="53432"/>
    <lineage>
        <taxon>Bacteria</taxon>
        <taxon>Bacillati</taxon>
        <taxon>Actinomycetota</taxon>
        <taxon>Actinomycetes</taxon>
        <taxon>Mycobacteriales</taxon>
        <taxon>Nocardiaceae</taxon>
        <taxon>Nocardia</taxon>
    </lineage>
</organism>
<feature type="domain" description="HTH gntR-type" evidence="4">
    <location>
        <begin position="2"/>
        <end position="69"/>
    </location>
</feature>
<evidence type="ECO:0000256" key="2">
    <source>
        <dbReference type="ARBA" id="ARBA00023125"/>
    </source>
</evidence>
<evidence type="ECO:0000256" key="1">
    <source>
        <dbReference type="ARBA" id="ARBA00023015"/>
    </source>
</evidence>
<keyword evidence="6" id="KW-1185">Reference proteome</keyword>
<dbReference type="SUPFAM" id="SSF46785">
    <property type="entry name" value="Winged helix' DNA-binding domain"/>
    <property type="match status" value="1"/>
</dbReference>
<dbReference type="PRINTS" id="PR00035">
    <property type="entry name" value="HTHGNTR"/>
</dbReference>
<dbReference type="GO" id="GO:0003677">
    <property type="term" value="F:DNA binding"/>
    <property type="evidence" value="ECO:0007669"/>
    <property type="project" value="UniProtKB-KW"/>
</dbReference>
<dbReference type="PROSITE" id="PS50949">
    <property type="entry name" value="HTH_GNTR"/>
    <property type="match status" value="1"/>
</dbReference>
<dbReference type="Gene3D" id="1.20.120.530">
    <property type="entry name" value="GntR ligand-binding domain-like"/>
    <property type="match status" value="1"/>
</dbReference>
<protein>
    <submittedName>
        <fullName evidence="5">GntR family transcriptional regulator</fullName>
    </submittedName>
</protein>
<sequence length="206" mass="21909">MTQTTDRAYEWTKGQLLDGQFVGGELISEGQIAEELGVSRTPVREAFLRLQAEGFLELYPKRGAIVVPVGLGEARAVGEARLMVEDFALAAVAARGAAALSKLGADLLKRLDADSESQLAGLGFHEKLVAAAGNPLIADMFRNLCDRHLRLVAAAVGTYGPDGDAEEHRELAELIAAGRVDEAATALRRHLAALFGVAPARPRDLV</sequence>
<evidence type="ECO:0000256" key="3">
    <source>
        <dbReference type="ARBA" id="ARBA00023163"/>
    </source>
</evidence>
<name>A0A849CJK5_9NOCA</name>
<keyword evidence="3" id="KW-0804">Transcription</keyword>
<keyword evidence="2" id="KW-0238">DNA-binding</keyword>
<dbReference type="CDD" id="cd07377">
    <property type="entry name" value="WHTH_GntR"/>
    <property type="match status" value="1"/>
</dbReference>